<reference evidence="2 3" key="1">
    <citation type="submission" date="2022-07" db="EMBL/GenBank/DDBJ databases">
        <title>Genome-wide signatures of adaptation to extreme environments.</title>
        <authorList>
            <person name="Cho C.H."/>
            <person name="Yoon H.S."/>
        </authorList>
    </citation>
    <scope>NUCLEOTIDE SEQUENCE [LARGE SCALE GENOMIC DNA]</scope>
    <source>
        <strain evidence="2 3">108.79 E11</strain>
    </source>
</reference>
<evidence type="ECO:0000313" key="3">
    <source>
        <dbReference type="Proteomes" id="UP001300502"/>
    </source>
</evidence>
<keyword evidence="3" id="KW-1185">Reference proteome</keyword>
<dbReference type="GO" id="GO:0016747">
    <property type="term" value="F:acyltransferase activity, transferring groups other than amino-acyl groups"/>
    <property type="evidence" value="ECO:0007669"/>
    <property type="project" value="InterPro"/>
</dbReference>
<comment type="caution">
    <text evidence="2">The sequence shown here is derived from an EMBL/GenBank/DDBJ whole genome shotgun (WGS) entry which is preliminary data.</text>
</comment>
<dbReference type="PROSITE" id="PS51186">
    <property type="entry name" value="GNAT"/>
    <property type="match status" value="1"/>
</dbReference>
<sequence length="180" mass="20713">MTLHQNDNRCLIKEKWKDIQYRQGKWQDFSVIFSALWREKMNITGAFSPQYFVIAYLPKDELDVLLGFGQIKPINERARKLASLYVYPEYRNCGIGSAIVGQLLSREKARLSGVDGEIYLTCLSRSELFYNKLGFTSVSIDSSIPFSMRLEHYLGSALTKLIEPNEKVLVMRKCLQANSE</sequence>
<dbReference type="Proteomes" id="UP001300502">
    <property type="component" value="Unassembled WGS sequence"/>
</dbReference>
<gene>
    <name evidence="2" type="ORF">GAYE_SCF06G2724</name>
</gene>
<dbReference type="Pfam" id="PF00583">
    <property type="entry name" value="Acetyltransf_1"/>
    <property type="match status" value="1"/>
</dbReference>
<dbReference type="Gene3D" id="3.40.630.30">
    <property type="match status" value="1"/>
</dbReference>
<dbReference type="SUPFAM" id="SSF55729">
    <property type="entry name" value="Acyl-CoA N-acyltransferases (Nat)"/>
    <property type="match status" value="1"/>
</dbReference>
<evidence type="ECO:0000259" key="1">
    <source>
        <dbReference type="PROSITE" id="PS51186"/>
    </source>
</evidence>
<dbReference type="InterPro" id="IPR016181">
    <property type="entry name" value="Acyl_CoA_acyltransferase"/>
</dbReference>
<protein>
    <recommendedName>
        <fullName evidence="1">N-acetyltransferase domain-containing protein</fullName>
    </recommendedName>
</protein>
<name>A0AAV9IC14_9RHOD</name>
<accession>A0AAV9IC14</accession>
<dbReference type="EMBL" id="JANCYU010000026">
    <property type="protein sequence ID" value="KAK4524821.1"/>
    <property type="molecule type" value="Genomic_DNA"/>
</dbReference>
<dbReference type="CDD" id="cd04301">
    <property type="entry name" value="NAT_SF"/>
    <property type="match status" value="1"/>
</dbReference>
<dbReference type="InterPro" id="IPR000182">
    <property type="entry name" value="GNAT_dom"/>
</dbReference>
<organism evidence="2 3">
    <name type="scientific">Galdieria yellowstonensis</name>
    <dbReference type="NCBI Taxonomy" id="3028027"/>
    <lineage>
        <taxon>Eukaryota</taxon>
        <taxon>Rhodophyta</taxon>
        <taxon>Bangiophyceae</taxon>
        <taxon>Galdieriales</taxon>
        <taxon>Galdieriaceae</taxon>
        <taxon>Galdieria</taxon>
    </lineage>
</organism>
<dbReference type="AlphaFoldDB" id="A0AAV9IC14"/>
<evidence type="ECO:0000313" key="2">
    <source>
        <dbReference type="EMBL" id="KAK4524821.1"/>
    </source>
</evidence>
<feature type="domain" description="N-acetyltransferase" evidence="1">
    <location>
        <begin position="19"/>
        <end position="153"/>
    </location>
</feature>
<proteinExistence type="predicted"/>